<dbReference type="AlphaFoldDB" id="A0A368SLW3"/>
<dbReference type="EMBL" id="CM003536">
    <property type="protein sequence ID" value="RCV43411.1"/>
    <property type="molecule type" value="Genomic_DNA"/>
</dbReference>
<reference evidence="3" key="2">
    <citation type="submission" date="2015-07" db="EMBL/GenBank/DDBJ databases">
        <authorList>
            <person name="Noorani M."/>
        </authorList>
    </citation>
    <scope>NUCLEOTIDE SEQUENCE</scope>
    <source>
        <strain evidence="3">Yugu1</strain>
    </source>
</reference>
<dbReference type="InterPro" id="IPR036047">
    <property type="entry name" value="F-box-like_dom_sf"/>
</dbReference>
<dbReference type="OrthoDB" id="693649at2759"/>
<dbReference type="PANTHER" id="PTHR32133">
    <property type="entry name" value="OS07G0120400 PROTEIN"/>
    <property type="match status" value="1"/>
</dbReference>
<reference evidence="3" key="1">
    <citation type="journal article" date="2012" name="Nat. Biotechnol.">
        <title>Reference genome sequence of the model plant Setaria.</title>
        <authorList>
            <person name="Bennetzen J.L."/>
            <person name="Schmutz J."/>
            <person name="Wang H."/>
            <person name="Percifield R."/>
            <person name="Hawkins J."/>
            <person name="Pontaroli A.C."/>
            <person name="Estep M."/>
            <person name="Feng L."/>
            <person name="Vaughn J.N."/>
            <person name="Grimwood J."/>
            <person name="Jenkins J."/>
            <person name="Barry K."/>
            <person name="Lindquist E."/>
            <person name="Hellsten U."/>
            <person name="Deshpande S."/>
            <person name="Wang X."/>
            <person name="Wu X."/>
            <person name="Mitros T."/>
            <person name="Triplett J."/>
            <person name="Yang X."/>
            <person name="Ye C.Y."/>
            <person name="Mauro-Herrera M."/>
            <person name="Wang L."/>
            <person name="Li P."/>
            <person name="Sharma M."/>
            <person name="Sharma R."/>
            <person name="Ronald P.C."/>
            <person name="Panaud O."/>
            <person name="Kellogg E.A."/>
            <person name="Brutnell T.P."/>
            <person name="Doust A.N."/>
            <person name="Tuskan G.A."/>
            <person name="Rokhsar D."/>
            <person name="Devos K.M."/>
        </authorList>
    </citation>
    <scope>NUCLEOTIDE SEQUENCE [LARGE SCALE GENOMIC DNA]</scope>
    <source>
        <strain evidence="3">Yugu1</strain>
    </source>
</reference>
<dbReference type="InterPro" id="IPR056594">
    <property type="entry name" value="AT5G49610-like_b-prop"/>
</dbReference>
<feature type="domain" description="F-box protein AT5G49610-like beta-propeller" evidence="2">
    <location>
        <begin position="107"/>
        <end position="360"/>
    </location>
</feature>
<accession>A0A368SLW3</accession>
<dbReference type="Pfam" id="PF23635">
    <property type="entry name" value="Beta-prop_AT5G49610-like"/>
    <property type="match status" value="1"/>
</dbReference>
<proteinExistence type="predicted"/>
<dbReference type="SUPFAM" id="SSF81383">
    <property type="entry name" value="F-box domain"/>
    <property type="match status" value="1"/>
</dbReference>
<dbReference type="InterPro" id="IPR001810">
    <property type="entry name" value="F-box_dom"/>
</dbReference>
<organism evidence="3">
    <name type="scientific">Setaria italica</name>
    <name type="common">Foxtail millet</name>
    <name type="synonym">Panicum italicum</name>
    <dbReference type="NCBI Taxonomy" id="4555"/>
    <lineage>
        <taxon>Eukaryota</taxon>
        <taxon>Viridiplantae</taxon>
        <taxon>Streptophyta</taxon>
        <taxon>Embryophyta</taxon>
        <taxon>Tracheophyta</taxon>
        <taxon>Spermatophyta</taxon>
        <taxon>Magnoliopsida</taxon>
        <taxon>Liliopsida</taxon>
        <taxon>Poales</taxon>
        <taxon>Poaceae</taxon>
        <taxon>PACMAD clade</taxon>
        <taxon>Panicoideae</taxon>
        <taxon>Panicodae</taxon>
        <taxon>Paniceae</taxon>
        <taxon>Cenchrinae</taxon>
        <taxon>Setaria</taxon>
    </lineage>
</organism>
<evidence type="ECO:0000313" key="3">
    <source>
        <dbReference type="EMBL" id="RCV43412.1"/>
    </source>
</evidence>
<dbReference type="EMBL" id="CM003536">
    <property type="protein sequence ID" value="RCV43413.1"/>
    <property type="molecule type" value="Genomic_DNA"/>
</dbReference>
<dbReference type="EMBL" id="CM003536">
    <property type="protein sequence ID" value="RCV43412.1"/>
    <property type="molecule type" value="Genomic_DNA"/>
</dbReference>
<gene>
    <name evidence="3" type="ORF">SETIT_9G292300v2</name>
</gene>
<dbReference type="PANTHER" id="PTHR32133:SF271">
    <property type="entry name" value="F-BOX DOMAIN-CONTAINING PROTEIN"/>
    <property type="match status" value="1"/>
</dbReference>
<evidence type="ECO:0000259" key="1">
    <source>
        <dbReference type="Pfam" id="PF12937"/>
    </source>
</evidence>
<feature type="domain" description="F-box" evidence="1">
    <location>
        <begin position="17"/>
        <end position="57"/>
    </location>
</feature>
<dbReference type="Gene3D" id="1.20.1280.50">
    <property type="match status" value="1"/>
</dbReference>
<dbReference type="Pfam" id="PF12937">
    <property type="entry name" value="F-box-like"/>
    <property type="match status" value="1"/>
</dbReference>
<evidence type="ECO:0000259" key="2">
    <source>
        <dbReference type="Pfam" id="PF23635"/>
    </source>
</evidence>
<protein>
    <submittedName>
        <fullName evidence="3">Uncharacterized protein</fullName>
    </submittedName>
</protein>
<sequence length="392" mass="43311">MNLCHYFPSSGTPLDDDDLLTQVLLFLPSPSSLGHASLVCKRWHQLISDPRFHRRFCACHQKPPLLGVFSTDSICSGNIYFTPTPDSPDHTPAVARLVVCLGSGSEILGCRHGRLLASNWARHHFCVWDPITGDQRHVTFPQAFDGRRKVVMNGALICVAREQSHVHGSCCSGPFQVVLLGRTARRIFACVYSSETGAWGNCTSILRGHFRAVSANHSSTRVGNSICWLLTGQSLAILEFDMHLQRLAVIEVPSDALDPDNFIQVSIMPADGGGLGFLVLSYSIIQLWRRKDTCDGVAEWVLRNTIEMSSTLSLRPQSLVENPPLILGFAEEDNVLFLFIDFDIFMLNIGSVKFKKLAEDMGYRLCHPFTSFYIPGMGIGSGHGGVQIQHNA</sequence>
<name>A0A368SLW3_SETIT</name>